<evidence type="ECO:0000259" key="1">
    <source>
        <dbReference type="Pfam" id="PF07727"/>
    </source>
</evidence>
<evidence type="ECO:0000313" key="2">
    <source>
        <dbReference type="Proteomes" id="UP000087171"/>
    </source>
</evidence>
<organism evidence="2 3">
    <name type="scientific">Cicer arietinum</name>
    <name type="common">Chickpea</name>
    <name type="synonym">Garbanzo</name>
    <dbReference type="NCBI Taxonomy" id="3827"/>
    <lineage>
        <taxon>Eukaryota</taxon>
        <taxon>Viridiplantae</taxon>
        <taxon>Streptophyta</taxon>
        <taxon>Embryophyta</taxon>
        <taxon>Tracheophyta</taxon>
        <taxon>Spermatophyta</taxon>
        <taxon>Magnoliopsida</taxon>
        <taxon>eudicotyledons</taxon>
        <taxon>Gunneridae</taxon>
        <taxon>Pentapetalae</taxon>
        <taxon>rosids</taxon>
        <taxon>fabids</taxon>
        <taxon>Fabales</taxon>
        <taxon>Fabaceae</taxon>
        <taxon>Papilionoideae</taxon>
        <taxon>50 kb inversion clade</taxon>
        <taxon>NPAAA clade</taxon>
        <taxon>Hologalegina</taxon>
        <taxon>IRL clade</taxon>
        <taxon>Cicereae</taxon>
        <taxon>Cicer</taxon>
    </lineage>
</organism>
<gene>
    <name evidence="3" type="primary">LOC113788238</name>
</gene>
<feature type="domain" description="Reverse transcriptase Ty1/copia-type" evidence="1">
    <location>
        <begin position="11"/>
        <end position="61"/>
    </location>
</feature>
<dbReference type="InterPro" id="IPR013103">
    <property type="entry name" value="RVT_2"/>
</dbReference>
<reference evidence="3" key="1">
    <citation type="submission" date="2025-08" db="UniProtKB">
        <authorList>
            <consortium name="RefSeq"/>
        </authorList>
    </citation>
    <scope>IDENTIFICATION</scope>
    <source>
        <tissue evidence="3">Etiolated seedlings</tissue>
    </source>
</reference>
<dbReference type="AlphaFoldDB" id="A0A3Q7Y4X4"/>
<proteinExistence type="predicted"/>
<dbReference type="PANTHER" id="PTHR11439">
    <property type="entry name" value="GAG-POL-RELATED RETROTRANSPOSON"/>
    <property type="match status" value="1"/>
</dbReference>
<dbReference type="RefSeq" id="XP_027193561.1">
    <property type="nucleotide sequence ID" value="XM_027337760.1"/>
</dbReference>
<sequence>MKAEIDALNKNNAWVITELPQGKKPIGSKWVYKIKHKYDGSIERYKARLVANGFNQIEDVHNVFLHGDLEEEVYMNLSLKAFSDSNCATCPKTRKSISGYYVFLRDSLISWKSKKQVTISRSSSEVEYRAMA</sequence>
<protein>
    <submittedName>
        <fullName evidence="3">Uncharacterized protein LOC113788238</fullName>
    </submittedName>
</protein>
<evidence type="ECO:0000313" key="3">
    <source>
        <dbReference type="RefSeq" id="XP_027193561.1"/>
    </source>
</evidence>
<dbReference type="STRING" id="3827.A0A3Q7Y4X4"/>
<keyword evidence="2" id="KW-1185">Reference proteome</keyword>
<dbReference type="Pfam" id="PF07727">
    <property type="entry name" value="RVT_2"/>
    <property type="match status" value="1"/>
</dbReference>
<dbReference type="OrthoDB" id="1429026at2759"/>
<dbReference type="PANTHER" id="PTHR11439:SF498">
    <property type="entry name" value="DNAK FAMILY PROTEIN"/>
    <property type="match status" value="1"/>
</dbReference>
<accession>A0A3Q7Y4X4</accession>
<dbReference type="CDD" id="cd09272">
    <property type="entry name" value="RNase_HI_RT_Ty1"/>
    <property type="match status" value="1"/>
</dbReference>
<name>A0A3Q7Y4X4_CICAR</name>
<dbReference type="Proteomes" id="UP000087171">
    <property type="component" value="Unplaced"/>
</dbReference>